<keyword evidence="1" id="KW-1133">Transmembrane helix</keyword>
<evidence type="ECO:0000256" key="1">
    <source>
        <dbReference type="SAM" id="Phobius"/>
    </source>
</evidence>
<proteinExistence type="predicted"/>
<reference evidence="3" key="2">
    <citation type="submission" date="2016-02" db="EMBL/GenBank/DDBJ databases">
        <title>Genome sequencing of Aspergillus luchuensis NBRC 4314.</title>
        <authorList>
            <person name="Yamada O."/>
        </authorList>
    </citation>
    <scope>NUCLEOTIDE SEQUENCE [LARGE SCALE GENOMIC DNA]</scope>
    <source>
        <strain evidence="3">RIB 2604</strain>
    </source>
</reference>
<keyword evidence="1" id="KW-0472">Membrane</keyword>
<sequence length="183" mass="21912">MRKLIMFTYPVIFAGIAIFRWRAKTWERTRDFISDTTLEKEISMSLMVKQLASLSLFARRYLKLNNLQCKVELGRAGISQSEIPGLLFQANMAFEFESNHEQYPAYVISVRGWRFRFVKGIMTRQEVARFQDKKKRSGRIKVQRTREYDIYDREERKEFIRVMLGLLRSFEDRREADFSTELP</sequence>
<keyword evidence="1" id="KW-0812">Transmembrane</keyword>
<comment type="caution">
    <text evidence="2">The sequence shown here is derived from an EMBL/GenBank/DDBJ whole genome shotgun (WGS) entry which is preliminary data.</text>
</comment>
<dbReference type="AlphaFoldDB" id="A0A146F1M7"/>
<accession>A0A146F1M7</accession>
<evidence type="ECO:0000313" key="3">
    <source>
        <dbReference type="Proteomes" id="UP000075230"/>
    </source>
</evidence>
<gene>
    <name evidence="2" type="ORF">RIB2604_00606740</name>
</gene>
<dbReference type="Proteomes" id="UP000075230">
    <property type="component" value="Unassembled WGS sequence"/>
</dbReference>
<evidence type="ECO:0000313" key="2">
    <source>
        <dbReference type="EMBL" id="GAT20085.1"/>
    </source>
</evidence>
<dbReference type="VEuPathDB" id="FungiDB:ASPFODRAFT_195008"/>
<name>A0A146F1M7_ASPKA</name>
<protein>
    <submittedName>
        <fullName evidence="2">Similar to An07g07920</fullName>
    </submittedName>
</protein>
<feature type="transmembrane region" description="Helical" evidence="1">
    <location>
        <begin position="6"/>
        <end position="23"/>
    </location>
</feature>
<reference evidence="2 3" key="1">
    <citation type="journal article" date="2016" name="DNA Res.">
        <title>Genome sequence of Aspergillus luchuensis NBRC 4314.</title>
        <authorList>
            <person name="Yamada O."/>
            <person name="Machida M."/>
            <person name="Hosoyama A."/>
            <person name="Goto M."/>
            <person name="Takahashi T."/>
            <person name="Futagami T."/>
            <person name="Yamagata Y."/>
            <person name="Takeuchi M."/>
            <person name="Kobayashi T."/>
            <person name="Koike H."/>
            <person name="Abe K."/>
            <person name="Asai K."/>
            <person name="Arita M."/>
            <person name="Fujita N."/>
            <person name="Fukuda K."/>
            <person name="Higa K."/>
            <person name="Horikawa H."/>
            <person name="Ishikawa T."/>
            <person name="Jinno K."/>
            <person name="Kato Y."/>
            <person name="Kirimura K."/>
            <person name="Mizutani O."/>
            <person name="Nakasone K."/>
            <person name="Sano M."/>
            <person name="Shiraishi Y."/>
            <person name="Tsukahara M."/>
            <person name="Gomi K."/>
        </authorList>
    </citation>
    <scope>NUCLEOTIDE SEQUENCE [LARGE SCALE GENOMIC DNA]</scope>
    <source>
        <strain evidence="2 3">RIB 2604</strain>
    </source>
</reference>
<organism evidence="2 3">
    <name type="scientific">Aspergillus kawachii</name>
    <name type="common">White koji mold</name>
    <name type="synonym">Aspergillus awamori var. kawachi</name>
    <dbReference type="NCBI Taxonomy" id="1069201"/>
    <lineage>
        <taxon>Eukaryota</taxon>
        <taxon>Fungi</taxon>
        <taxon>Dikarya</taxon>
        <taxon>Ascomycota</taxon>
        <taxon>Pezizomycotina</taxon>
        <taxon>Eurotiomycetes</taxon>
        <taxon>Eurotiomycetidae</taxon>
        <taxon>Eurotiales</taxon>
        <taxon>Aspergillaceae</taxon>
        <taxon>Aspergillus</taxon>
        <taxon>Aspergillus subgen. Circumdati</taxon>
    </lineage>
</organism>
<dbReference type="EMBL" id="BCWF01000006">
    <property type="protein sequence ID" value="GAT20085.1"/>
    <property type="molecule type" value="Genomic_DNA"/>
</dbReference>